<proteinExistence type="predicted"/>
<evidence type="ECO:0000313" key="2">
    <source>
        <dbReference type="EMBL" id="KAK4832536.1"/>
    </source>
</evidence>
<accession>A0AAN7Q8A1</accession>
<evidence type="ECO:0000313" key="3">
    <source>
        <dbReference type="Proteomes" id="UP001333110"/>
    </source>
</evidence>
<keyword evidence="3" id="KW-1185">Reference proteome</keyword>
<gene>
    <name evidence="2" type="ORF">QYF61_023868</name>
</gene>
<reference evidence="2 3" key="1">
    <citation type="journal article" date="2023" name="J. Hered.">
        <title>Chromosome-level genome of the wood stork (Mycteria americana) provides insight into avian chromosome evolution.</title>
        <authorList>
            <person name="Flamio R. Jr."/>
            <person name="Ramstad K.M."/>
        </authorList>
    </citation>
    <scope>NUCLEOTIDE SEQUENCE [LARGE SCALE GENOMIC DNA]</scope>
    <source>
        <strain evidence="2">JAX WOST 10</strain>
    </source>
</reference>
<evidence type="ECO:0000256" key="1">
    <source>
        <dbReference type="SAM" id="MobiDB-lite"/>
    </source>
</evidence>
<comment type="caution">
    <text evidence="2">The sequence shown here is derived from an EMBL/GenBank/DDBJ whole genome shotgun (WGS) entry which is preliminary data.</text>
</comment>
<feature type="region of interest" description="Disordered" evidence="1">
    <location>
        <begin position="1"/>
        <end position="20"/>
    </location>
</feature>
<dbReference type="AlphaFoldDB" id="A0AAN7Q8A1"/>
<name>A0AAN7Q8A1_MYCAM</name>
<feature type="region of interest" description="Disordered" evidence="1">
    <location>
        <begin position="59"/>
        <end position="113"/>
    </location>
</feature>
<dbReference type="EMBL" id="JAUNZN010000001">
    <property type="protein sequence ID" value="KAK4832536.1"/>
    <property type="molecule type" value="Genomic_DNA"/>
</dbReference>
<protein>
    <submittedName>
        <fullName evidence="2">Uncharacterized protein</fullName>
    </submittedName>
</protein>
<organism evidence="2 3">
    <name type="scientific">Mycteria americana</name>
    <name type="common">Wood stork</name>
    <dbReference type="NCBI Taxonomy" id="33587"/>
    <lineage>
        <taxon>Eukaryota</taxon>
        <taxon>Metazoa</taxon>
        <taxon>Chordata</taxon>
        <taxon>Craniata</taxon>
        <taxon>Vertebrata</taxon>
        <taxon>Euteleostomi</taxon>
        <taxon>Archelosauria</taxon>
        <taxon>Archosauria</taxon>
        <taxon>Dinosauria</taxon>
        <taxon>Saurischia</taxon>
        <taxon>Theropoda</taxon>
        <taxon>Coelurosauria</taxon>
        <taxon>Aves</taxon>
        <taxon>Neognathae</taxon>
        <taxon>Neoaves</taxon>
        <taxon>Aequornithes</taxon>
        <taxon>Ciconiiformes</taxon>
        <taxon>Ciconiidae</taxon>
        <taxon>Mycteria</taxon>
    </lineage>
</organism>
<dbReference type="Proteomes" id="UP001333110">
    <property type="component" value="Unassembled WGS sequence"/>
</dbReference>
<sequence>MGRPGRLIISHSHKPTKASTMCSPWWKKTLDGWKHNPCPKPLPRTLSWALKSKSYGNMAPQKELKPMPAGSMTDPPLAKAKPINDGGSASGITYLSRGKKNCATTAGERSENM</sequence>